<feature type="region of interest" description="Disordered" evidence="1">
    <location>
        <begin position="54"/>
        <end position="88"/>
    </location>
</feature>
<gene>
    <name evidence="2" type="ORF">EYF80_046844</name>
</gene>
<evidence type="ECO:0000313" key="2">
    <source>
        <dbReference type="EMBL" id="TNN42954.1"/>
    </source>
</evidence>
<feature type="compositionally biased region" description="Basic residues" evidence="1">
    <location>
        <begin position="67"/>
        <end position="76"/>
    </location>
</feature>
<comment type="caution">
    <text evidence="2">The sequence shown here is derived from an EMBL/GenBank/DDBJ whole genome shotgun (WGS) entry which is preliminary data.</text>
</comment>
<organism evidence="2 3">
    <name type="scientific">Liparis tanakae</name>
    <name type="common">Tanaka's snailfish</name>
    <dbReference type="NCBI Taxonomy" id="230148"/>
    <lineage>
        <taxon>Eukaryota</taxon>
        <taxon>Metazoa</taxon>
        <taxon>Chordata</taxon>
        <taxon>Craniata</taxon>
        <taxon>Vertebrata</taxon>
        <taxon>Euteleostomi</taxon>
        <taxon>Actinopterygii</taxon>
        <taxon>Neopterygii</taxon>
        <taxon>Teleostei</taxon>
        <taxon>Neoteleostei</taxon>
        <taxon>Acanthomorphata</taxon>
        <taxon>Eupercaria</taxon>
        <taxon>Perciformes</taxon>
        <taxon>Cottioidei</taxon>
        <taxon>Cottales</taxon>
        <taxon>Liparidae</taxon>
        <taxon>Liparis</taxon>
    </lineage>
</organism>
<dbReference type="Proteomes" id="UP000314294">
    <property type="component" value="Unassembled WGS sequence"/>
</dbReference>
<reference evidence="2 3" key="1">
    <citation type="submission" date="2019-03" db="EMBL/GenBank/DDBJ databases">
        <title>First draft genome of Liparis tanakae, snailfish: a comprehensive survey of snailfish specific genes.</title>
        <authorList>
            <person name="Kim W."/>
            <person name="Song I."/>
            <person name="Jeong J.-H."/>
            <person name="Kim D."/>
            <person name="Kim S."/>
            <person name="Ryu S."/>
            <person name="Song J.Y."/>
            <person name="Lee S.K."/>
        </authorList>
    </citation>
    <scope>NUCLEOTIDE SEQUENCE [LARGE SCALE GENOMIC DNA]</scope>
    <source>
        <tissue evidence="2">Muscle</tissue>
    </source>
</reference>
<sequence>MATSTLSSVGRSSSSRYRQTDGYLEVAAVAPPEGQDEAFEDQLSDLWELGVDDGDDGRVDVSEGGRRRLGLQHRARQQTPERQTGGRSSSWMMWTMLDTLTLLIRPLMDFFRASQLILW</sequence>
<dbReference type="AlphaFoldDB" id="A0A4Z2FQG6"/>
<evidence type="ECO:0000313" key="3">
    <source>
        <dbReference type="Proteomes" id="UP000314294"/>
    </source>
</evidence>
<proteinExistence type="predicted"/>
<evidence type="ECO:0000256" key="1">
    <source>
        <dbReference type="SAM" id="MobiDB-lite"/>
    </source>
</evidence>
<keyword evidence="3" id="KW-1185">Reference proteome</keyword>
<protein>
    <submittedName>
        <fullName evidence="2">Uncharacterized protein</fullName>
    </submittedName>
</protein>
<feature type="compositionally biased region" description="Polar residues" evidence="1">
    <location>
        <begin position="77"/>
        <end position="88"/>
    </location>
</feature>
<dbReference type="EMBL" id="SRLO01001000">
    <property type="protein sequence ID" value="TNN42954.1"/>
    <property type="molecule type" value="Genomic_DNA"/>
</dbReference>
<name>A0A4Z2FQG6_9TELE</name>
<accession>A0A4Z2FQG6</accession>
<feature type="compositionally biased region" description="Basic and acidic residues" evidence="1">
    <location>
        <begin position="56"/>
        <end position="66"/>
    </location>
</feature>